<dbReference type="Pfam" id="PF00501">
    <property type="entry name" value="AMP-binding"/>
    <property type="match status" value="1"/>
</dbReference>
<name>A0A5R9F8C7_9ACTN</name>
<evidence type="ECO:0000259" key="3">
    <source>
        <dbReference type="Pfam" id="PF00501"/>
    </source>
</evidence>
<dbReference type="InterPro" id="IPR042099">
    <property type="entry name" value="ANL_N_sf"/>
</dbReference>
<keyword evidence="5" id="KW-1185">Reference proteome</keyword>
<evidence type="ECO:0000313" key="4">
    <source>
        <dbReference type="EMBL" id="TLS40022.1"/>
    </source>
</evidence>
<keyword evidence="2" id="KW-0067">ATP-binding</keyword>
<dbReference type="Proteomes" id="UP000305906">
    <property type="component" value="Unassembled WGS sequence"/>
</dbReference>
<dbReference type="RefSeq" id="WP_138050739.1">
    <property type="nucleotide sequence ID" value="NZ_VBZC01000093.1"/>
</dbReference>
<reference evidence="4 5" key="1">
    <citation type="submission" date="2019-05" db="EMBL/GenBank/DDBJ databases">
        <title>Streptomyces sp. NEAU-C151, a novel actinomycete isolated from soil.</title>
        <authorList>
            <person name="Han L."/>
            <person name="Jiang H."/>
        </authorList>
    </citation>
    <scope>NUCLEOTIDE SEQUENCE [LARGE SCALE GENOMIC DNA]</scope>
    <source>
        <strain evidence="4 5">NEAU-C151</strain>
    </source>
</reference>
<dbReference type="CDD" id="cd05907">
    <property type="entry name" value="VL_LC_FACS_like"/>
    <property type="match status" value="1"/>
</dbReference>
<protein>
    <submittedName>
        <fullName evidence="4">Long-chain fatty acid--CoA ligase</fullName>
    </submittedName>
</protein>
<evidence type="ECO:0000256" key="1">
    <source>
        <dbReference type="ARBA" id="ARBA00022741"/>
    </source>
</evidence>
<dbReference type="EMBL" id="VBZC01000093">
    <property type="protein sequence ID" value="TLS40022.1"/>
    <property type="molecule type" value="Genomic_DNA"/>
</dbReference>
<dbReference type="PROSITE" id="PS00455">
    <property type="entry name" value="AMP_BINDING"/>
    <property type="match status" value="1"/>
</dbReference>
<dbReference type="GO" id="GO:0016020">
    <property type="term" value="C:membrane"/>
    <property type="evidence" value="ECO:0007669"/>
    <property type="project" value="TreeGrafter"/>
</dbReference>
<keyword evidence="4" id="KW-0436">Ligase</keyword>
<feature type="domain" description="AMP-dependent synthetase/ligase" evidence="3">
    <location>
        <begin position="21"/>
        <end position="447"/>
    </location>
</feature>
<dbReference type="InterPro" id="IPR020845">
    <property type="entry name" value="AMP-binding_CS"/>
</dbReference>
<organism evidence="4 5">
    <name type="scientific">Streptomyces montanus</name>
    <dbReference type="NCBI Taxonomy" id="2580423"/>
    <lineage>
        <taxon>Bacteria</taxon>
        <taxon>Bacillati</taxon>
        <taxon>Actinomycetota</taxon>
        <taxon>Actinomycetes</taxon>
        <taxon>Kitasatosporales</taxon>
        <taxon>Streptomycetaceae</taxon>
        <taxon>Streptomyces</taxon>
    </lineage>
</organism>
<gene>
    <name evidence="4" type="ORF">FE633_43755</name>
</gene>
<dbReference type="GO" id="GO:0005524">
    <property type="term" value="F:ATP binding"/>
    <property type="evidence" value="ECO:0007669"/>
    <property type="project" value="UniProtKB-KW"/>
</dbReference>
<dbReference type="Pfam" id="PF23562">
    <property type="entry name" value="AMP-binding_C_3"/>
    <property type="match status" value="1"/>
</dbReference>
<proteinExistence type="predicted"/>
<dbReference type="PANTHER" id="PTHR43272">
    <property type="entry name" value="LONG-CHAIN-FATTY-ACID--COA LIGASE"/>
    <property type="match status" value="1"/>
</dbReference>
<evidence type="ECO:0000313" key="5">
    <source>
        <dbReference type="Proteomes" id="UP000305906"/>
    </source>
</evidence>
<evidence type="ECO:0000256" key="2">
    <source>
        <dbReference type="ARBA" id="ARBA00022840"/>
    </source>
</evidence>
<sequence length="625" mass="67603">MSDTQTLIENRPPSVAALFLERVAATPDAEAYRYPVPPASGEGPDDWKSLSWSQASERVFAIAAGLIELGVQPEQRVALASSTRVEWILADLGIMCAGAATTTVYPQTNAEESAFILSDSESRVLIAEDAAQLDKAREKRAELPGLTHVVVIDPAGADVSEDWILSLAELEKRGAAHLEKNPDLIKEKVGAITSDQLATLIYTSGTTGRPKGVRLPHDNWSYMAKATTATGLISAEDVQYLWLPLAHVFGKVLTSGQIDVGHVTAVDGRVDKIIENLPVVQPTYMAAVPRIFEKVYNGVAAKARAGGPAKYKIFQWAAGVSREYAKASQDSFRRTGTASVPFGLAAKHKVADALVYAKLREAFGGRLRACVSGSAALAPEIGYFFAGAGVHILEGYGLTESSAASFVNPGEAYRTGTVGKPLPGTEVRIADDGEILLRGPGIMEGYHGLPEKTTEVLESDGWFHTGDIGELSPDGYLRITDRKKDLIKTSGGKYIAPAEVEGQFKAVCPYVSNILVHGADRNFCTALIALDEPSILDWAKEQGLSATSYAEVVENPATVELIDGYVKELNEGLQRWQTIKKFKLLPRDLDIEHGELTPSLKLKRPVVEREYKHLIEEMYAGTREA</sequence>
<dbReference type="AlphaFoldDB" id="A0A5R9F8C7"/>
<accession>A0A5R9F8C7</accession>
<comment type="caution">
    <text evidence="4">The sequence shown here is derived from an EMBL/GenBank/DDBJ whole genome shotgun (WGS) entry which is preliminary data.</text>
</comment>
<dbReference type="SUPFAM" id="SSF56801">
    <property type="entry name" value="Acetyl-CoA synthetase-like"/>
    <property type="match status" value="1"/>
</dbReference>
<dbReference type="GO" id="GO:0004467">
    <property type="term" value="F:long-chain fatty acid-CoA ligase activity"/>
    <property type="evidence" value="ECO:0007669"/>
    <property type="project" value="TreeGrafter"/>
</dbReference>
<dbReference type="InterPro" id="IPR000873">
    <property type="entry name" value="AMP-dep_synth/lig_dom"/>
</dbReference>
<dbReference type="Gene3D" id="3.40.50.12780">
    <property type="entry name" value="N-terminal domain of ligase-like"/>
    <property type="match status" value="1"/>
</dbReference>
<keyword evidence="1" id="KW-0547">Nucleotide-binding</keyword>
<dbReference type="PANTHER" id="PTHR43272:SF33">
    <property type="entry name" value="AMP-BINDING DOMAIN-CONTAINING PROTEIN-RELATED"/>
    <property type="match status" value="1"/>
</dbReference>